<keyword evidence="2" id="KW-1185">Reference proteome</keyword>
<dbReference type="AlphaFoldDB" id="A0A9W8IGP1"/>
<evidence type="ECO:0000313" key="1">
    <source>
        <dbReference type="EMBL" id="KAJ2861201.1"/>
    </source>
</evidence>
<protein>
    <submittedName>
        <fullName evidence="1">Uncharacterized protein</fullName>
    </submittedName>
</protein>
<evidence type="ECO:0000313" key="2">
    <source>
        <dbReference type="Proteomes" id="UP001140074"/>
    </source>
</evidence>
<name>A0A9W8IGP1_9FUNG</name>
<sequence>MDPDPETATPGFMASTKFGIPQFPVLTSLEIRRFPRNLKKFLSLFESSPISTLSLWSLKHQIPDDLDLLPLVELRSFSVRFLDIIDGVDEALIDTSLSSLIATVTPRLQALTLMMHTYDPFKLELDAPSFADNLTSLTLEGHIVLDHALSLLPLLSNLQRLNVFASVTNSVPAAAFMGKYKKEITPYLLPPLSTSLRCVRAEHLQKFAEEKRWAITTDIPRTTAEEVSLYRIPACELDH</sequence>
<gene>
    <name evidence="1" type="ORF">GGH94_005057</name>
</gene>
<dbReference type="EMBL" id="JANBUY010000240">
    <property type="protein sequence ID" value="KAJ2861201.1"/>
    <property type="molecule type" value="Genomic_DNA"/>
</dbReference>
<proteinExistence type="predicted"/>
<accession>A0A9W8IGP1</accession>
<dbReference type="Proteomes" id="UP001140074">
    <property type="component" value="Unassembled WGS sequence"/>
</dbReference>
<organism evidence="1 2">
    <name type="scientific">Coemansia aciculifera</name>
    <dbReference type="NCBI Taxonomy" id="417176"/>
    <lineage>
        <taxon>Eukaryota</taxon>
        <taxon>Fungi</taxon>
        <taxon>Fungi incertae sedis</taxon>
        <taxon>Zoopagomycota</taxon>
        <taxon>Kickxellomycotina</taxon>
        <taxon>Kickxellomycetes</taxon>
        <taxon>Kickxellales</taxon>
        <taxon>Kickxellaceae</taxon>
        <taxon>Coemansia</taxon>
    </lineage>
</organism>
<reference evidence="1" key="1">
    <citation type="submission" date="2022-07" db="EMBL/GenBank/DDBJ databases">
        <title>Phylogenomic reconstructions and comparative analyses of Kickxellomycotina fungi.</title>
        <authorList>
            <person name="Reynolds N.K."/>
            <person name="Stajich J.E."/>
            <person name="Barry K."/>
            <person name="Grigoriev I.V."/>
            <person name="Crous P."/>
            <person name="Smith M.E."/>
        </authorList>
    </citation>
    <scope>NUCLEOTIDE SEQUENCE</scope>
    <source>
        <strain evidence="1">RSA 476</strain>
    </source>
</reference>
<comment type="caution">
    <text evidence="1">The sequence shown here is derived from an EMBL/GenBank/DDBJ whole genome shotgun (WGS) entry which is preliminary data.</text>
</comment>